<protein>
    <recommendedName>
        <fullName evidence="2">DUF3741 domain-containing protein</fullName>
    </recommendedName>
</protein>
<comment type="caution">
    <text evidence="3">The sequence shown here is derived from an EMBL/GenBank/DDBJ whole genome shotgun (WGS) entry which is preliminary data.</text>
</comment>
<gene>
    <name evidence="3" type="ORF">KSP40_PGU012831</name>
</gene>
<dbReference type="PANTHER" id="PTHR34282">
    <property type="entry name" value="OS01G0228800 PROTEIN-RELATED"/>
    <property type="match status" value="1"/>
</dbReference>
<feature type="compositionally biased region" description="Polar residues" evidence="1">
    <location>
        <begin position="455"/>
        <end position="472"/>
    </location>
</feature>
<evidence type="ECO:0000256" key="1">
    <source>
        <dbReference type="SAM" id="MobiDB-lite"/>
    </source>
</evidence>
<organism evidence="3 4">
    <name type="scientific">Platanthera guangdongensis</name>
    <dbReference type="NCBI Taxonomy" id="2320717"/>
    <lineage>
        <taxon>Eukaryota</taxon>
        <taxon>Viridiplantae</taxon>
        <taxon>Streptophyta</taxon>
        <taxon>Embryophyta</taxon>
        <taxon>Tracheophyta</taxon>
        <taxon>Spermatophyta</taxon>
        <taxon>Magnoliopsida</taxon>
        <taxon>Liliopsida</taxon>
        <taxon>Asparagales</taxon>
        <taxon>Orchidaceae</taxon>
        <taxon>Orchidoideae</taxon>
        <taxon>Orchideae</taxon>
        <taxon>Orchidinae</taxon>
        <taxon>Platanthera</taxon>
    </lineage>
</organism>
<feature type="domain" description="DUF3741" evidence="2">
    <location>
        <begin position="209"/>
        <end position="236"/>
    </location>
</feature>
<dbReference type="InterPro" id="IPR032795">
    <property type="entry name" value="DUF3741-assoc"/>
</dbReference>
<proteinExistence type="predicted"/>
<feature type="region of interest" description="Disordered" evidence="1">
    <location>
        <begin position="448"/>
        <end position="472"/>
    </location>
</feature>
<feature type="compositionally biased region" description="Basic and acidic residues" evidence="1">
    <location>
        <begin position="123"/>
        <end position="132"/>
    </location>
</feature>
<dbReference type="Pfam" id="PF14383">
    <property type="entry name" value="VARLMGL"/>
    <property type="match status" value="1"/>
</dbReference>
<keyword evidence="4" id="KW-1185">Reference proteome</keyword>
<accession>A0ABR2N0G1</accession>
<dbReference type="PANTHER" id="PTHR34282:SF1">
    <property type="entry name" value="DUF3741 DOMAIN-CONTAINING PROTEIN"/>
    <property type="match status" value="1"/>
</dbReference>
<evidence type="ECO:0000313" key="3">
    <source>
        <dbReference type="EMBL" id="KAK8968648.1"/>
    </source>
</evidence>
<feature type="compositionally biased region" description="Polar residues" evidence="1">
    <location>
        <begin position="164"/>
        <end position="180"/>
    </location>
</feature>
<evidence type="ECO:0000313" key="4">
    <source>
        <dbReference type="Proteomes" id="UP001412067"/>
    </source>
</evidence>
<feature type="region of interest" description="Disordered" evidence="1">
    <location>
        <begin position="123"/>
        <end position="180"/>
    </location>
</feature>
<dbReference type="Proteomes" id="UP001412067">
    <property type="component" value="Unassembled WGS sequence"/>
</dbReference>
<dbReference type="EMBL" id="JBBWWR010000004">
    <property type="protein sequence ID" value="KAK8968648.1"/>
    <property type="molecule type" value="Genomic_DNA"/>
</dbReference>
<sequence length="882" mass="100258">MSTALTLALNSSGKIHNIEILSNPTKGRKIVLHMDGYSKTPYPSPYPSRIGEVAKGVKNLTMILEVCSEGYNLSRDSIELGRELLKGVMDLEESLKLVATLQEASYSLTHSKEKYDLKLLKGKEDGDEESRRGNQHKAGSRSKFSFIRESRSASNNEKLRRPVANNTDRNSSKTSMQSIKGCSDLKPEALLVSHGSHEPLRFPAQSQVSSKANPASQKVRIPNVIAKLMGLEELPAPVEEKSADTWCGTQRPLSLKDTGDNVVKIDEDSKKFENSIKRIQGVGEQETVVNDIARSDFRRWRISDNNRSPASKDLKNACARKYGQMVLINQTITGVRKEGVPQEETNITERQIEGRTEYVIPLVGNYLPEYAANNIRVGKRNVTIDGDENVLQQTKEKIDASVKMIDSDLEQKRTLSMLNAKHENQRKKKLILIKEELGYDMRTMRGQSGKEERVYSNSKGSVNRTASQPPKENIKTYMTNKNIHNKHRGKKVIEQISEKRLPLNVDTRKEMARTSIQAKVMRKPTMHNQSLQKLNDLIKISECVVQAPLQNKDLEAHQSMDRRHCAIEPESRWKERNKKLERAEKCEDDSMRITNCNPFTGEETKTAVCSNLATGCENIQDSMDQPIHVEIKVKSQEENSVSQLAENSCIPMTERVEECSGEDVKEKCEDAQSIKNKEEATNPSRLMQLNNGKYIACQDWAMEVDQQVLTEHEDALKQKLITSHSFLNIAQSLFQIKIPVRILQENASPRKHSRLVIDCGNEILRRKGQREEVSFSGKCFLAPLKRSIDALIKEVNADLESLKYENNTCDYDLADYLHKMIENDIRQRDPDINCLWDIGWDNKTFVCFEKREIVRDVEKHLLNGLLNELATELLRLTLKEAM</sequence>
<reference evidence="3 4" key="1">
    <citation type="journal article" date="2022" name="Nat. Plants">
        <title>Genomes of leafy and leafless Platanthera orchids illuminate the evolution of mycoheterotrophy.</title>
        <authorList>
            <person name="Li M.H."/>
            <person name="Liu K.W."/>
            <person name="Li Z."/>
            <person name="Lu H.C."/>
            <person name="Ye Q.L."/>
            <person name="Zhang D."/>
            <person name="Wang J.Y."/>
            <person name="Li Y.F."/>
            <person name="Zhong Z.M."/>
            <person name="Liu X."/>
            <person name="Yu X."/>
            <person name="Liu D.K."/>
            <person name="Tu X.D."/>
            <person name="Liu B."/>
            <person name="Hao Y."/>
            <person name="Liao X.Y."/>
            <person name="Jiang Y.T."/>
            <person name="Sun W.H."/>
            <person name="Chen J."/>
            <person name="Chen Y.Q."/>
            <person name="Ai Y."/>
            <person name="Zhai J.W."/>
            <person name="Wu S.S."/>
            <person name="Zhou Z."/>
            <person name="Hsiao Y.Y."/>
            <person name="Wu W.L."/>
            <person name="Chen Y.Y."/>
            <person name="Lin Y.F."/>
            <person name="Hsu J.L."/>
            <person name="Li C.Y."/>
            <person name="Wang Z.W."/>
            <person name="Zhao X."/>
            <person name="Zhong W.Y."/>
            <person name="Ma X.K."/>
            <person name="Ma L."/>
            <person name="Huang J."/>
            <person name="Chen G.Z."/>
            <person name="Huang M.Z."/>
            <person name="Huang L."/>
            <person name="Peng D.H."/>
            <person name="Luo Y.B."/>
            <person name="Zou S.Q."/>
            <person name="Chen S.P."/>
            <person name="Lan S."/>
            <person name="Tsai W.C."/>
            <person name="Van de Peer Y."/>
            <person name="Liu Z.J."/>
        </authorList>
    </citation>
    <scope>NUCLEOTIDE SEQUENCE [LARGE SCALE GENOMIC DNA]</scope>
    <source>
        <strain evidence="3">Lor288</strain>
    </source>
</reference>
<name>A0ABR2N0G1_9ASPA</name>
<evidence type="ECO:0000259" key="2">
    <source>
        <dbReference type="Pfam" id="PF14383"/>
    </source>
</evidence>